<evidence type="ECO:0000256" key="1">
    <source>
        <dbReference type="SAM" id="Phobius"/>
    </source>
</evidence>
<evidence type="ECO:0000313" key="2">
    <source>
        <dbReference type="EMBL" id="GGE12901.1"/>
    </source>
</evidence>
<sequence>MILTRFLSKSKPIVFVSLACYLSIHFWIDILPVTTVNIFAIIGKYFILLSLFFGINFIVKRNKINHTNAFAVFTFIALCTSLPEIYLNANVLIPAFFVLLGLRRLISLKTQIEPKKKIFDASLWFFAASLFQPYLVLLMLVVFYAVVEYTLYDAKNFFIPLIAWICGALFFTAFKLIQTDEWQFFYEAYTDFGWNNFRLIWQENPLFICIFSLFSLFILFSIFKIISGVALALKTSLNLILLSFIVVLVGWAFAEKTQIDALGIAVLPLSMLAGNVFQLKIKPVLKEVLFLLLLVLSLSSFLGSI</sequence>
<protein>
    <submittedName>
        <fullName evidence="2">Uncharacterized protein</fullName>
    </submittedName>
</protein>
<accession>A0A916ZV25</accession>
<dbReference type="RefSeq" id="WP_188406006.1">
    <property type="nucleotide sequence ID" value="NZ_BMGL01000007.1"/>
</dbReference>
<organism evidence="2 3">
    <name type="scientific">Psychroflexus salis</name>
    <dbReference type="NCBI Taxonomy" id="1526574"/>
    <lineage>
        <taxon>Bacteria</taxon>
        <taxon>Pseudomonadati</taxon>
        <taxon>Bacteroidota</taxon>
        <taxon>Flavobacteriia</taxon>
        <taxon>Flavobacteriales</taxon>
        <taxon>Flavobacteriaceae</taxon>
        <taxon>Psychroflexus</taxon>
    </lineage>
</organism>
<gene>
    <name evidence="2" type="ORF">GCM10010831_12920</name>
</gene>
<dbReference type="EMBL" id="BMGL01000007">
    <property type="protein sequence ID" value="GGE12901.1"/>
    <property type="molecule type" value="Genomic_DNA"/>
</dbReference>
<proteinExistence type="predicted"/>
<feature type="transmembrane region" description="Helical" evidence="1">
    <location>
        <begin position="12"/>
        <end position="30"/>
    </location>
</feature>
<reference evidence="2 3" key="1">
    <citation type="journal article" date="2014" name="Int. J. Syst. Evol. Microbiol.">
        <title>Complete genome sequence of Corynebacterium casei LMG S-19264T (=DSM 44701T), isolated from a smear-ripened cheese.</title>
        <authorList>
            <consortium name="US DOE Joint Genome Institute (JGI-PGF)"/>
            <person name="Walter F."/>
            <person name="Albersmeier A."/>
            <person name="Kalinowski J."/>
            <person name="Ruckert C."/>
        </authorList>
    </citation>
    <scope>NUCLEOTIDE SEQUENCE [LARGE SCALE GENOMIC DNA]</scope>
    <source>
        <strain evidence="2 3">CGMCC 1.12925</strain>
    </source>
</reference>
<evidence type="ECO:0000313" key="3">
    <source>
        <dbReference type="Proteomes" id="UP000599688"/>
    </source>
</evidence>
<feature type="transmembrane region" description="Helical" evidence="1">
    <location>
        <begin position="118"/>
        <end position="145"/>
    </location>
</feature>
<dbReference type="Proteomes" id="UP000599688">
    <property type="component" value="Unassembled WGS sequence"/>
</dbReference>
<comment type="caution">
    <text evidence="2">The sequence shown here is derived from an EMBL/GenBank/DDBJ whole genome shotgun (WGS) entry which is preliminary data.</text>
</comment>
<keyword evidence="1" id="KW-0812">Transmembrane</keyword>
<feature type="transmembrane region" description="Helical" evidence="1">
    <location>
        <begin position="66"/>
        <end position="83"/>
    </location>
</feature>
<keyword evidence="1" id="KW-1133">Transmembrane helix</keyword>
<keyword evidence="1" id="KW-0472">Membrane</keyword>
<feature type="transmembrane region" description="Helical" evidence="1">
    <location>
        <begin position="157"/>
        <end position="177"/>
    </location>
</feature>
<feature type="transmembrane region" description="Helical" evidence="1">
    <location>
        <begin position="206"/>
        <end position="231"/>
    </location>
</feature>
<dbReference type="AlphaFoldDB" id="A0A916ZV25"/>
<keyword evidence="3" id="KW-1185">Reference proteome</keyword>
<feature type="transmembrane region" description="Helical" evidence="1">
    <location>
        <begin position="36"/>
        <end position="59"/>
    </location>
</feature>
<feature type="transmembrane region" description="Helical" evidence="1">
    <location>
        <begin position="237"/>
        <end position="254"/>
    </location>
</feature>
<feature type="transmembrane region" description="Helical" evidence="1">
    <location>
        <begin position="284"/>
        <end position="303"/>
    </location>
</feature>
<feature type="transmembrane region" description="Helical" evidence="1">
    <location>
        <begin position="261"/>
        <end position="278"/>
    </location>
</feature>
<name>A0A916ZV25_9FLAO</name>